<dbReference type="AlphaFoldDB" id="A0A0J6YR19"/>
<protein>
    <submittedName>
        <fullName evidence="1">Uncharacterized protein</fullName>
    </submittedName>
</protein>
<evidence type="ECO:0000313" key="1">
    <source>
        <dbReference type="EMBL" id="KMP10255.1"/>
    </source>
</evidence>
<dbReference type="EMBL" id="DS028101">
    <property type="protein sequence ID" value="KMP10255.1"/>
    <property type="molecule type" value="Genomic_DNA"/>
</dbReference>
<reference evidence="2" key="1">
    <citation type="journal article" date="2010" name="Genome Res.">
        <title>Population genomic sequencing of Coccidioides fungi reveals recent hybridization and transposon control.</title>
        <authorList>
            <person name="Neafsey D.E."/>
            <person name="Barker B.M."/>
            <person name="Sharpton T.J."/>
            <person name="Stajich J.E."/>
            <person name="Park D.J."/>
            <person name="Whiston E."/>
            <person name="Hung C.-Y."/>
            <person name="McMahan C."/>
            <person name="White J."/>
            <person name="Sykes S."/>
            <person name="Heiman D."/>
            <person name="Young S."/>
            <person name="Zeng Q."/>
            <person name="Abouelleil A."/>
            <person name="Aftuck L."/>
            <person name="Bessette D."/>
            <person name="Brown A."/>
            <person name="FitzGerald M."/>
            <person name="Lui A."/>
            <person name="Macdonald J.P."/>
            <person name="Priest M."/>
            <person name="Orbach M.J."/>
            <person name="Galgiani J.N."/>
            <person name="Kirkland T.N."/>
            <person name="Cole G.T."/>
            <person name="Birren B.W."/>
            <person name="Henn M.R."/>
            <person name="Taylor J.W."/>
            <person name="Rounsley S.D."/>
        </authorList>
    </citation>
    <scope>NUCLEOTIDE SEQUENCE [LARGE SCALE GENOMIC DNA]</scope>
    <source>
        <strain evidence="2">RMSCC 2394</strain>
    </source>
</reference>
<evidence type="ECO:0000313" key="2">
    <source>
        <dbReference type="Proteomes" id="UP000054565"/>
    </source>
</evidence>
<name>A0A0J6YR19_COCIT</name>
<proteinExistence type="predicted"/>
<organism evidence="1 2">
    <name type="scientific">Coccidioides immitis RMSCC 2394</name>
    <dbReference type="NCBI Taxonomy" id="404692"/>
    <lineage>
        <taxon>Eukaryota</taxon>
        <taxon>Fungi</taxon>
        <taxon>Dikarya</taxon>
        <taxon>Ascomycota</taxon>
        <taxon>Pezizomycotina</taxon>
        <taxon>Eurotiomycetes</taxon>
        <taxon>Eurotiomycetidae</taxon>
        <taxon>Onygenales</taxon>
        <taxon>Onygenaceae</taxon>
        <taxon>Coccidioides</taxon>
    </lineage>
</organism>
<gene>
    <name evidence="1" type="ORF">CIRG_09936</name>
</gene>
<dbReference type="Proteomes" id="UP000054565">
    <property type="component" value="Unassembled WGS sequence"/>
</dbReference>
<sequence length="195" mass="22821">MRTQLQKEFKIDFERAGGTQIKSFSVSTEAERLIIAETLTRFSTEFLARDLLLSQIFYFLLDSGTGDPIIPTSENNNKKEPDRDLPQNFDLQYWNFYLHLFIKKVFILAEAGVACKEVNGWSVIVSFVIDFNNFCLFSLVEIQKKRETQYRVHTATIETSTTKNRYRITTIYTTTTTNKAKEENAMRKEKEERKK</sequence>
<accession>A0A0J6YR19</accession>